<dbReference type="EMBL" id="CAJNOJ010000009">
    <property type="protein sequence ID" value="CAF0779836.1"/>
    <property type="molecule type" value="Genomic_DNA"/>
</dbReference>
<dbReference type="Proteomes" id="UP000663828">
    <property type="component" value="Unassembled WGS sequence"/>
</dbReference>
<feature type="transmembrane region" description="Helical" evidence="1">
    <location>
        <begin position="153"/>
        <end position="174"/>
    </location>
</feature>
<proteinExistence type="predicted"/>
<organism evidence="3 4">
    <name type="scientific">Adineta ricciae</name>
    <name type="common">Rotifer</name>
    <dbReference type="NCBI Taxonomy" id="249248"/>
    <lineage>
        <taxon>Eukaryota</taxon>
        <taxon>Metazoa</taxon>
        <taxon>Spiralia</taxon>
        <taxon>Gnathifera</taxon>
        <taxon>Rotifera</taxon>
        <taxon>Eurotatoria</taxon>
        <taxon>Bdelloidea</taxon>
        <taxon>Adinetida</taxon>
        <taxon>Adinetidae</taxon>
        <taxon>Adineta</taxon>
    </lineage>
</organism>
<dbReference type="OrthoDB" id="10042899at2759"/>
<gene>
    <name evidence="2" type="ORF">EDS130_LOCUS3773</name>
    <name evidence="3" type="ORF">XAT740_LOCUS6866</name>
</gene>
<feature type="transmembrane region" description="Helical" evidence="1">
    <location>
        <begin position="186"/>
        <end position="212"/>
    </location>
</feature>
<feature type="transmembrane region" description="Helical" evidence="1">
    <location>
        <begin position="7"/>
        <end position="26"/>
    </location>
</feature>
<evidence type="ECO:0000313" key="4">
    <source>
        <dbReference type="Proteomes" id="UP000663828"/>
    </source>
</evidence>
<accession>A0A813XZV1</accession>
<feature type="transmembrane region" description="Helical" evidence="1">
    <location>
        <begin position="70"/>
        <end position="89"/>
    </location>
</feature>
<protein>
    <submittedName>
        <fullName evidence="3">Uncharacterized protein</fullName>
    </submittedName>
</protein>
<feature type="transmembrane region" description="Helical" evidence="1">
    <location>
        <begin position="38"/>
        <end position="58"/>
    </location>
</feature>
<dbReference type="EMBL" id="CAJNOR010000317">
    <property type="protein sequence ID" value="CAF0878340.1"/>
    <property type="molecule type" value="Genomic_DNA"/>
</dbReference>
<keyword evidence="4" id="KW-1185">Reference proteome</keyword>
<reference evidence="3" key="1">
    <citation type="submission" date="2021-02" db="EMBL/GenBank/DDBJ databases">
        <authorList>
            <person name="Nowell W R."/>
        </authorList>
    </citation>
    <scope>NUCLEOTIDE SEQUENCE</scope>
</reference>
<evidence type="ECO:0000313" key="2">
    <source>
        <dbReference type="EMBL" id="CAF0779836.1"/>
    </source>
</evidence>
<keyword evidence="1" id="KW-0812">Transmembrane</keyword>
<dbReference type="Proteomes" id="UP000663852">
    <property type="component" value="Unassembled WGS sequence"/>
</dbReference>
<keyword evidence="1" id="KW-1133">Transmembrane helix</keyword>
<comment type="caution">
    <text evidence="3">The sequence shown here is derived from an EMBL/GenBank/DDBJ whole genome shotgun (WGS) entry which is preliminary data.</text>
</comment>
<evidence type="ECO:0000313" key="3">
    <source>
        <dbReference type="EMBL" id="CAF0878340.1"/>
    </source>
</evidence>
<evidence type="ECO:0000256" key="1">
    <source>
        <dbReference type="SAM" id="Phobius"/>
    </source>
</evidence>
<sequence>MKLWWCSAANILYAIGSLGYLAVNIVNLIDRTTVESSATYIILVLLAILFVLDALLYTADWFEQRATKKCRELFACILNIVGSVLYLVGATVFKNKTVSTNNFTNVTDISVFVFNIAGMLAFLGESILSFFAPRITKKSSKCSVEFFAHLLNFLGNLTYLCAHVIQPIISFLASHTTQYLNKLTDMIFIIIRPVQIGGDIIYVIDAILYTIVWLKANEQLRKVGMAWIERGHATINNIIEKPKSNLTNANQLLDVEGTVVRPEMKKPIVKSKPQVVVITKTYSSNDRLCVETIG</sequence>
<dbReference type="AlphaFoldDB" id="A0A813XZV1"/>
<feature type="transmembrane region" description="Helical" evidence="1">
    <location>
        <begin position="109"/>
        <end position="132"/>
    </location>
</feature>
<name>A0A813XZV1_ADIRI</name>
<keyword evidence="1" id="KW-0472">Membrane</keyword>